<keyword evidence="6" id="KW-1185">Reference proteome</keyword>
<proteinExistence type="predicted"/>
<feature type="signal peptide" evidence="4">
    <location>
        <begin position="1"/>
        <end position="22"/>
    </location>
</feature>
<evidence type="ECO:0000256" key="1">
    <source>
        <dbReference type="ARBA" id="ARBA00022737"/>
    </source>
</evidence>
<feature type="chain" id="PRO_5045746941" description="Tetratricopeptide repeat protein" evidence="4">
    <location>
        <begin position="23"/>
        <end position="179"/>
    </location>
</feature>
<protein>
    <recommendedName>
        <fullName evidence="7">Tetratricopeptide repeat protein</fullName>
    </recommendedName>
</protein>
<gene>
    <name evidence="5" type="ORF">GCM10011395_18080</name>
</gene>
<evidence type="ECO:0000256" key="2">
    <source>
        <dbReference type="ARBA" id="ARBA00022803"/>
    </source>
</evidence>
<dbReference type="InterPro" id="IPR011990">
    <property type="entry name" value="TPR-like_helical_dom_sf"/>
</dbReference>
<evidence type="ECO:0000256" key="4">
    <source>
        <dbReference type="SAM" id="SignalP"/>
    </source>
</evidence>
<feature type="repeat" description="TPR" evidence="3">
    <location>
        <begin position="126"/>
        <end position="159"/>
    </location>
</feature>
<dbReference type="Pfam" id="PF07719">
    <property type="entry name" value="TPR_2"/>
    <property type="match status" value="1"/>
</dbReference>
<dbReference type="Gene3D" id="1.25.40.10">
    <property type="entry name" value="Tetratricopeptide repeat domain"/>
    <property type="match status" value="1"/>
</dbReference>
<dbReference type="EMBL" id="BMDW01000009">
    <property type="protein sequence ID" value="GGA48174.1"/>
    <property type="molecule type" value="Genomic_DNA"/>
</dbReference>
<keyword evidence="1" id="KW-0677">Repeat</keyword>
<keyword evidence="2 3" id="KW-0802">TPR repeat</keyword>
<dbReference type="PROSITE" id="PS50005">
    <property type="entry name" value="TPR"/>
    <property type="match status" value="1"/>
</dbReference>
<evidence type="ECO:0000313" key="6">
    <source>
        <dbReference type="Proteomes" id="UP000618591"/>
    </source>
</evidence>
<dbReference type="Proteomes" id="UP000618591">
    <property type="component" value="Unassembled WGS sequence"/>
</dbReference>
<evidence type="ECO:0008006" key="7">
    <source>
        <dbReference type="Google" id="ProtNLM"/>
    </source>
</evidence>
<comment type="caution">
    <text evidence="5">The sequence shown here is derived from an EMBL/GenBank/DDBJ whole genome shotgun (WGS) entry which is preliminary data.</text>
</comment>
<evidence type="ECO:0000256" key="3">
    <source>
        <dbReference type="PROSITE-ProRule" id="PRU00339"/>
    </source>
</evidence>
<dbReference type="InterPro" id="IPR013105">
    <property type="entry name" value="TPR_2"/>
</dbReference>
<organism evidence="5 6">
    <name type="scientific">Sphingomonas psychrolutea</name>
    <dbReference type="NCBI Taxonomy" id="1259676"/>
    <lineage>
        <taxon>Bacteria</taxon>
        <taxon>Pseudomonadati</taxon>
        <taxon>Pseudomonadota</taxon>
        <taxon>Alphaproteobacteria</taxon>
        <taxon>Sphingomonadales</taxon>
        <taxon>Sphingomonadaceae</taxon>
        <taxon>Sphingomonas</taxon>
    </lineage>
</organism>
<sequence length="179" mass="18935">MWGFVAAAVLLGASGYALQQHANLTGHSAVAGREPVVIDPASTALRAAMLGQFTGDGAFLVASDALMRSGSRTSGTKVVLLGLNTYPRSLTLWTGAGTALAQHDGEVSPAARFAFDQATRLAPEHPAPPYFRGLAYAETGDFLKARRYWARALALSPREAGYRRDIAEQLATLDAMTAE</sequence>
<accession>A0ABQ1GQ25</accession>
<reference evidence="6" key="1">
    <citation type="journal article" date="2019" name="Int. J. Syst. Evol. Microbiol.">
        <title>The Global Catalogue of Microorganisms (GCM) 10K type strain sequencing project: providing services to taxonomists for standard genome sequencing and annotation.</title>
        <authorList>
            <consortium name="The Broad Institute Genomics Platform"/>
            <consortium name="The Broad Institute Genome Sequencing Center for Infectious Disease"/>
            <person name="Wu L."/>
            <person name="Ma J."/>
        </authorList>
    </citation>
    <scope>NUCLEOTIDE SEQUENCE [LARGE SCALE GENOMIC DNA]</scope>
    <source>
        <strain evidence="6">CGMCC 1.10106</strain>
    </source>
</reference>
<name>A0ABQ1GQ25_9SPHN</name>
<keyword evidence="4" id="KW-0732">Signal</keyword>
<dbReference type="InterPro" id="IPR019734">
    <property type="entry name" value="TPR_rpt"/>
</dbReference>
<evidence type="ECO:0000313" key="5">
    <source>
        <dbReference type="EMBL" id="GGA48174.1"/>
    </source>
</evidence>
<dbReference type="SUPFAM" id="SSF48452">
    <property type="entry name" value="TPR-like"/>
    <property type="match status" value="1"/>
</dbReference>